<proteinExistence type="predicted"/>
<sequence length="112" mass="13098">MDFSIDMRYYMLVSTGSMAKIHGESCHLVYFITLVRNIGYSLKLNLDTLLISRLLFLLRVTMIFILSRSTRLGWKFVSYGVEFLTQIFALDIVNWFIQILQYKTPTVHTSDC</sequence>
<reference evidence="1" key="1">
    <citation type="submission" date="2021-05" db="EMBL/GenBank/DDBJ databases">
        <authorList>
            <person name="Alioto T."/>
            <person name="Alioto T."/>
            <person name="Gomez Garrido J."/>
        </authorList>
    </citation>
    <scope>NUCLEOTIDE SEQUENCE</scope>
</reference>
<accession>A0A8D8ZFC2</accession>
<dbReference type="AlphaFoldDB" id="A0A8D8ZFC2"/>
<dbReference type="EMBL" id="HBUF01490186">
    <property type="protein sequence ID" value="CAG6745306.1"/>
    <property type="molecule type" value="Transcribed_RNA"/>
</dbReference>
<name>A0A8D8ZFC2_9HEMI</name>
<protein>
    <submittedName>
        <fullName evidence="1">Uncharacterized protein</fullName>
    </submittedName>
</protein>
<evidence type="ECO:0000313" key="1">
    <source>
        <dbReference type="EMBL" id="CAG6745306.1"/>
    </source>
</evidence>
<organism evidence="1">
    <name type="scientific">Cacopsylla melanoneura</name>
    <dbReference type="NCBI Taxonomy" id="428564"/>
    <lineage>
        <taxon>Eukaryota</taxon>
        <taxon>Metazoa</taxon>
        <taxon>Ecdysozoa</taxon>
        <taxon>Arthropoda</taxon>
        <taxon>Hexapoda</taxon>
        <taxon>Insecta</taxon>
        <taxon>Pterygota</taxon>
        <taxon>Neoptera</taxon>
        <taxon>Paraneoptera</taxon>
        <taxon>Hemiptera</taxon>
        <taxon>Sternorrhyncha</taxon>
        <taxon>Psylloidea</taxon>
        <taxon>Psyllidae</taxon>
        <taxon>Psyllinae</taxon>
        <taxon>Cacopsylla</taxon>
    </lineage>
</organism>